<evidence type="ECO:0000313" key="3">
    <source>
        <dbReference type="EMBL" id="KFE53476.1"/>
    </source>
</evidence>
<organism evidence="3 4">
    <name type="scientific">Pseudomonas syringae</name>
    <dbReference type="NCBI Taxonomy" id="317"/>
    <lineage>
        <taxon>Bacteria</taxon>
        <taxon>Pseudomonadati</taxon>
        <taxon>Pseudomonadota</taxon>
        <taxon>Gammaproteobacteria</taxon>
        <taxon>Pseudomonadales</taxon>
        <taxon>Pseudomonadaceae</taxon>
        <taxon>Pseudomonas</taxon>
    </lineage>
</organism>
<gene>
    <name evidence="3" type="ORF">IV01_19140</name>
</gene>
<protein>
    <submittedName>
        <fullName evidence="3">Type III effector HrpK</fullName>
    </submittedName>
</protein>
<keyword evidence="2" id="KW-0812">Transmembrane</keyword>
<evidence type="ECO:0000256" key="1">
    <source>
        <dbReference type="SAM" id="MobiDB-lite"/>
    </source>
</evidence>
<dbReference type="AlphaFoldDB" id="A0A085VDG3"/>
<dbReference type="PATRIC" id="fig|317.175.peg.3989"/>
<keyword evidence="4" id="KW-1185">Reference proteome</keyword>
<accession>A0A085VDG3</accession>
<keyword evidence="2" id="KW-0472">Membrane</keyword>
<evidence type="ECO:0000313" key="4">
    <source>
        <dbReference type="Proteomes" id="UP000028631"/>
    </source>
</evidence>
<sequence>MSVKAVSTLGVNTKPEDPKAGEAWELAVKQAKDAGIEWQRPKDDTRTAQEIIDDSPLLKNLGDQSDVKKMLENRVGHFTNDPDAAYRATQVLEHIEKLDEGGNRVAGKDVNNGRVDGFTKGGDAKHGTEAGRLQDFGKYGFSNLKGELKDLSSASNDPQAREQAEALGIKWERPENDQRSAQEIIDDNPLIKNLGNQSGVKDMLKEQVGDFDTDADAAYRAGQVMDRISMFDATGKSLSGGDVFNSSVDGFTKSGEAKHGTEAGRLQDFGKYGFSALPELKKTDEIGSYKDYLKTNPDADEASKTLARYAAILDDSFEAIKGKTGAGKYLTADNLTEYKEQNTQLSDEVKQALDFFSQPGAFQLIDNAKNPLGKGPDGDVSQGDIQSWLKSSSVPKDATSVTALLASIADNNLLAKVDTSGFSKDVFEHPENYTAEQKAAVLQDLQTAQQLIIQGSGAGMWKDDKSQVTIANIVRSHPDAQKLLDDVNEHIAILQDDKEVAKYMSENSTSELKKLVDDSPALKQALEKTYQDEVKSGKALDSLWEAKSKDGKTDQQQILAEFFATGQSLQSALGIQDVSELQSAVKSSSHNQELQDFYEKSLASGDRLNVLLKDHTIEEATSAFGMEVAMYNAALDPEFTGKFDTQLNDNFSKIVQGNAFKDASFDDIKQAFGINGGDQLDEAKVKALIEQISKDSPELLVNADGTVATPDQILATFRGDWDLLRQGTKTIDSLGLFSKDSSVKEASSKGVLHGVSGLFMAGITIAKGAKNAGKLTDRQIVDITTGSVQSATLLTEGGIKGYQNYLKEVKGKLDGDLLNTVGSLLDDVSPENAGLQNQTKLHEKLTSNLKKLEEAAKGVGGIAGIAAGAYGIFDGVQSIRKGDTVAGGLSITAGSLGIMAGLASTVEGGLGLLGVNLTTRVIPMLAGTLGFAAAGVAALATMIPMLIEEGKQETRVGNFANMLSEYLTHYEIDGVKNGDIWDIPDEEWPGPDETIAS</sequence>
<keyword evidence="2" id="KW-1133">Transmembrane helix</keyword>
<dbReference type="Proteomes" id="UP000028631">
    <property type="component" value="Unassembled WGS sequence"/>
</dbReference>
<dbReference type="Pfam" id="PF16937">
    <property type="entry name" value="T3SS_HrpK1"/>
    <property type="match status" value="1"/>
</dbReference>
<feature type="transmembrane region" description="Helical" evidence="2">
    <location>
        <begin position="924"/>
        <end position="947"/>
    </location>
</feature>
<dbReference type="OrthoDB" id="9035138at2"/>
<name>A0A085VDG3_PSESX</name>
<feature type="region of interest" description="Disordered" evidence="1">
    <location>
        <begin position="1"/>
        <end position="21"/>
    </location>
</feature>
<reference evidence="3 4" key="1">
    <citation type="submission" date="2014-07" db="EMBL/GenBank/DDBJ databases">
        <title>Draft Genome Sequences of Environmental Pseudomonas syringae strains.</title>
        <authorList>
            <person name="Baltrus D.A."/>
            <person name="Berge O."/>
            <person name="Morris C."/>
        </authorList>
    </citation>
    <scope>NUCLEOTIDE SEQUENCE [LARGE SCALE GENOMIC DNA]</scope>
    <source>
        <strain evidence="3 4">GAW0119</strain>
    </source>
</reference>
<dbReference type="RefSeq" id="WP_032630320.1">
    <property type="nucleotide sequence ID" value="NZ_JPQU01000056.1"/>
</dbReference>
<dbReference type="InterPro" id="IPR031613">
    <property type="entry name" value="HrpK"/>
</dbReference>
<dbReference type="EMBL" id="JPQU01000056">
    <property type="protein sequence ID" value="KFE53476.1"/>
    <property type="molecule type" value="Genomic_DNA"/>
</dbReference>
<proteinExistence type="predicted"/>
<comment type="caution">
    <text evidence="3">The sequence shown here is derived from an EMBL/GenBank/DDBJ whole genome shotgun (WGS) entry which is preliminary data.</text>
</comment>
<evidence type="ECO:0000256" key="2">
    <source>
        <dbReference type="SAM" id="Phobius"/>
    </source>
</evidence>